<name>A0ABS1V1P5_9PROT</name>
<keyword evidence="3" id="KW-1185">Reference proteome</keyword>
<sequence>MSLPAPIFPPVGVCIYCRSDGGAEGLSREHLFPYGLGGNYVLPEASCAACADVTKRFEQVCLRQMFGAVRAQLGYPTRRKQERPNEFPMVRVKSEAEERISVVISEHPTVLILFVFEPPGLLRGQSGIKVFAYNAVWVSDITGSAFEKAKGVGSELPLVSHHHDMFAFARMIAKIAHGLAVARFGINSFEPVLTKLILGEENYAPDVIGGVAENGFHAIPDRVDFEFTCYFSLFNLGDTIYLVADIRLFAYLGAPVYRVVVGKVRHGVKDGSPTAS</sequence>
<evidence type="ECO:0000313" key="3">
    <source>
        <dbReference type="Proteomes" id="UP000606490"/>
    </source>
</evidence>
<organism evidence="2 3">
    <name type="scientific">Belnapia mucosa</name>
    <dbReference type="NCBI Taxonomy" id="2804532"/>
    <lineage>
        <taxon>Bacteria</taxon>
        <taxon>Pseudomonadati</taxon>
        <taxon>Pseudomonadota</taxon>
        <taxon>Alphaproteobacteria</taxon>
        <taxon>Acetobacterales</taxon>
        <taxon>Roseomonadaceae</taxon>
        <taxon>Belnapia</taxon>
    </lineage>
</organism>
<dbReference type="Proteomes" id="UP000606490">
    <property type="component" value="Unassembled WGS sequence"/>
</dbReference>
<gene>
    <name evidence="2" type="ORF">JMJ55_06825</name>
</gene>
<dbReference type="EMBL" id="JAEUXJ010000002">
    <property type="protein sequence ID" value="MBL6455031.1"/>
    <property type="molecule type" value="Genomic_DNA"/>
</dbReference>
<comment type="caution">
    <text evidence="2">The sequence shown here is derived from an EMBL/GenBank/DDBJ whole genome shotgun (WGS) entry which is preliminary data.</text>
</comment>
<feature type="domain" description="HNH endonuclease 5" evidence="1">
    <location>
        <begin position="14"/>
        <end position="56"/>
    </location>
</feature>
<reference evidence="2 3" key="1">
    <citation type="submission" date="2021-01" db="EMBL/GenBank/DDBJ databases">
        <title>Belnapia mucosa sp. nov. and Belnapia arida sp. nov., isolated from the Tabernas Desert (Almeria, Spain).</title>
        <authorList>
            <person name="Molina-Menor E."/>
            <person name="Vidal-Verdu A."/>
            <person name="Calonge A."/>
            <person name="Satari L."/>
            <person name="Pereto Magraner J."/>
            <person name="Porcar Miralles M."/>
        </authorList>
    </citation>
    <scope>NUCLEOTIDE SEQUENCE [LARGE SCALE GENOMIC DNA]</scope>
    <source>
        <strain evidence="2 3">T6</strain>
    </source>
</reference>
<evidence type="ECO:0000259" key="1">
    <source>
        <dbReference type="Pfam" id="PF14279"/>
    </source>
</evidence>
<dbReference type="Pfam" id="PF14279">
    <property type="entry name" value="HNH_5"/>
    <property type="match status" value="1"/>
</dbReference>
<dbReference type="RefSeq" id="WP_202824761.1">
    <property type="nucleotide sequence ID" value="NZ_JAEUXJ010000002.1"/>
</dbReference>
<proteinExistence type="predicted"/>
<accession>A0ABS1V1P5</accession>
<dbReference type="InterPro" id="IPR029471">
    <property type="entry name" value="HNH_5"/>
</dbReference>
<evidence type="ECO:0000313" key="2">
    <source>
        <dbReference type="EMBL" id="MBL6455031.1"/>
    </source>
</evidence>
<protein>
    <recommendedName>
        <fullName evidence="1">HNH endonuclease 5 domain-containing protein</fullName>
    </recommendedName>
</protein>